<dbReference type="Pfam" id="PF01565">
    <property type="entry name" value="FAD_binding_4"/>
    <property type="match status" value="1"/>
</dbReference>
<gene>
    <name evidence="7" type="ORF">DFR68_101172</name>
</gene>
<dbReference type="STRING" id="1210089.GCA_001613165_02187"/>
<evidence type="ECO:0000313" key="8">
    <source>
        <dbReference type="Proteomes" id="UP000255355"/>
    </source>
</evidence>
<keyword evidence="5" id="KW-0560">Oxidoreductase</keyword>
<organism evidence="7 8">
    <name type="scientific">Nocardia mexicana</name>
    <dbReference type="NCBI Taxonomy" id="279262"/>
    <lineage>
        <taxon>Bacteria</taxon>
        <taxon>Bacillati</taxon>
        <taxon>Actinomycetota</taxon>
        <taxon>Actinomycetes</taxon>
        <taxon>Mycobacteriales</taxon>
        <taxon>Nocardiaceae</taxon>
        <taxon>Nocardia</taxon>
    </lineage>
</organism>
<evidence type="ECO:0000256" key="2">
    <source>
        <dbReference type="ARBA" id="ARBA00005466"/>
    </source>
</evidence>
<accession>A0A370HIN6</accession>
<dbReference type="GO" id="GO:0016491">
    <property type="term" value="F:oxidoreductase activity"/>
    <property type="evidence" value="ECO:0007669"/>
    <property type="project" value="UniProtKB-KW"/>
</dbReference>
<feature type="domain" description="FAD-binding PCMH-type" evidence="6">
    <location>
        <begin position="42"/>
        <end position="215"/>
    </location>
</feature>
<keyword evidence="4" id="KW-0274">FAD</keyword>
<keyword evidence="8" id="KW-1185">Reference proteome</keyword>
<dbReference type="AlphaFoldDB" id="A0A370HIN6"/>
<dbReference type="SUPFAM" id="SSF56176">
    <property type="entry name" value="FAD-binding/transporter-associated domain-like"/>
    <property type="match status" value="1"/>
</dbReference>
<evidence type="ECO:0000256" key="5">
    <source>
        <dbReference type="ARBA" id="ARBA00023002"/>
    </source>
</evidence>
<comment type="cofactor">
    <cofactor evidence="1">
        <name>FAD</name>
        <dbReference type="ChEBI" id="CHEBI:57692"/>
    </cofactor>
</comment>
<proteinExistence type="inferred from homology"/>
<dbReference type="GO" id="GO:0071949">
    <property type="term" value="F:FAD binding"/>
    <property type="evidence" value="ECO:0007669"/>
    <property type="project" value="InterPro"/>
</dbReference>
<protein>
    <submittedName>
        <fullName evidence="7">FAD binding domain-containing protein</fullName>
    </submittedName>
</protein>
<dbReference type="EMBL" id="QQAZ01000001">
    <property type="protein sequence ID" value="RDI55339.1"/>
    <property type="molecule type" value="Genomic_DNA"/>
</dbReference>
<sequence>MNVSGAPTVYREFVNELRSRGIPVEETNGIDFPGNAAMHDRAAAVPAVIVSPHSEWGVIQTLRLMTELRLHGQVPLSVKSGGHGYFNGATCTGIMINLANLTQRRIVGDTLFLEPGCILAQTIDVLARNRRAVPHGDCFGVGAGGHFLTAGWDLILARKYGLGCQSVVGGRVVRWDGSVLEVDEDSHPDLLLAMRGGAAAEVGVVTEIRLRLIPEPPRATWRFTRITREQLETCVAQRFFARSAELPREISVSVRIHFEPDQPAPVCSFNIVSLLTAEATVRVLRETVGDEITDMVAELSEWSEKTLLDLRMLPASEFLTAHPQMLGEVTAEALHADPLRYWKRTSSMREMASSYFTSISHWVVPDCEPMLLDLYAAFETAQAHPLRERMYTLVILGGGRMTELRDRCAMPLGEALARFELHWDNPETDEAWSRDFTDAVHSILRSNQDPGPQRPYRGDIWLPEQAYDPRLEAIRTAYAARTPLPEQTALEALSL</sequence>
<dbReference type="OrthoDB" id="545125at2"/>
<comment type="similarity">
    <text evidence="2">Belongs to the oxygen-dependent FAD-linked oxidoreductase family.</text>
</comment>
<dbReference type="Gene3D" id="3.30.43.10">
    <property type="entry name" value="Uridine Diphospho-n-acetylenolpyruvylglucosamine Reductase, domain 2"/>
    <property type="match status" value="1"/>
</dbReference>
<dbReference type="InterPro" id="IPR016166">
    <property type="entry name" value="FAD-bd_PCMH"/>
</dbReference>
<name>A0A370HIN6_9NOCA</name>
<keyword evidence="3" id="KW-0285">Flavoprotein</keyword>
<dbReference type="InterPro" id="IPR036318">
    <property type="entry name" value="FAD-bd_PCMH-like_sf"/>
</dbReference>
<dbReference type="InterPro" id="IPR006094">
    <property type="entry name" value="Oxid_FAD_bind_N"/>
</dbReference>
<dbReference type="PANTHER" id="PTHR42973:SF39">
    <property type="entry name" value="FAD-BINDING PCMH-TYPE DOMAIN-CONTAINING PROTEIN"/>
    <property type="match status" value="1"/>
</dbReference>
<evidence type="ECO:0000256" key="1">
    <source>
        <dbReference type="ARBA" id="ARBA00001974"/>
    </source>
</evidence>
<evidence type="ECO:0000256" key="3">
    <source>
        <dbReference type="ARBA" id="ARBA00022630"/>
    </source>
</evidence>
<dbReference type="PANTHER" id="PTHR42973">
    <property type="entry name" value="BINDING OXIDOREDUCTASE, PUTATIVE (AFU_ORTHOLOGUE AFUA_1G17690)-RELATED"/>
    <property type="match status" value="1"/>
</dbReference>
<dbReference type="Gene3D" id="3.40.462.20">
    <property type="match status" value="1"/>
</dbReference>
<evidence type="ECO:0000259" key="6">
    <source>
        <dbReference type="PROSITE" id="PS51387"/>
    </source>
</evidence>
<dbReference type="InterPro" id="IPR016169">
    <property type="entry name" value="FAD-bd_PCMH_sub2"/>
</dbReference>
<reference evidence="7 8" key="1">
    <citation type="submission" date="2018-07" db="EMBL/GenBank/DDBJ databases">
        <title>Genomic Encyclopedia of Type Strains, Phase IV (KMG-IV): sequencing the most valuable type-strain genomes for metagenomic binning, comparative biology and taxonomic classification.</title>
        <authorList>
            <person name="Goeker M."/>
        </authorList>
    </citation>
    <scope>NUCLEOTIDE SEQUENCE [LARGE SCALE GENOMIC DNA]</scope>
    <source>
        <strain evidence="7 8">DSM 44952</strain>
    </source>
</reference>
<dbReference type="RefSeq" id="WP_068017423.1">
    <property type="nucleotide sequence ID" value="NZ_QQAZ01000001.1"/>
</dbReference>
<dbReference type="PROSITE" id="PS51387">
    <property type="entry name" value="FAD_PCMH"/>
    <property type="match status" value="1"/>
</dbReference>
<evidence type="ECO:0000313" key="7">
    <source>
        <dbReference type="EMBL" id="RDI55339.1"/>
    </source>
</evidence>
<comment type="caution">
    <text evidence="7">The sequence shown here is derived from an EMBL/GenBank/DDBJ whole genome shotgun (WGS) entry which is preliminary data.</text>
</comment>
<evidence type="ECO:0000256" key="4">
    <source>
        <dbReference type="ARBA" id="ARBA00022827"/>
    </source>
</evidence>
<dbReference type="InterPro" id="IPR050416">
    <property type="entry name" value="FAD-linked_Oxidoreductase"/>
</dbReference>
<dbReference type="InterPro" id="IPR016167">
    <property type="entry name" value="FAD-bd_PCMH_sub1"/>
</dbReference>
<dbReference type="Proteomes" id="UP000255355">
    <property type="component" value="Unassembled WGS sequence"/>
</dbReference>
<dbReference type="Gene3D" id="3.30.465.10">
    <property type="match status" value="1"/>
</dbReference>